<dbReference type="Proteomes" id="UP000244906">
    <property type="component" value="Unassembled WGS sequence"/>
</dbReference>
<dbReference type="AlphaFoldDB" id="A0A2V1GWA1"/>
<dbReference type="InterPro" id="IPR005583">
    <property type="entry name" value="YaaA"/>
</dbReference>
<dbReference type="RefSeq" id="WP_116686939.1">
    <property type="nucleotide sequence ID" value="NZ_CAWNYD010000003.1"/>
</dbReference>
<comment type="similarity">
    <text evidence="1">Belongs to the UPF0246 family.</text>
</comment>
<dbReference type="HAMAP" id="MF_00652">
    <property type="entry name" value="UPF0246"/>
    <property type="match status" value="1"/>
</dbReference>
<evidence type="ECO:0000313" key="2">
    <source>
        <dbReference type="EMBL" id="PVZ69604.1"/>
    </source>
</evidence>
<sequence>MHVVISPAKTLDYKNPLSDALEQAPAQTDPRFLQQSEQLVTLLRKKTPTDLSGLMKLSAKLSELNFERYINWRLPLEADKTRPCIFAFRGDVYTGLDVDSMSGEDLAQAQKKLRILSGLYGVLKPLDRMLPYRLEMGTKLVSNRGKDLYAFWGSHLVDSINSEVGDGVLVNLASNEYFKSIARPNLQARVVTPIFKDQKNGIYKIISFHAKKARGLMTSWILRNQIETVSQLEQFVEAGYYFCPEQSAGDTLVFLRDEQTG</sequence>
<reference evidence="2 3" key="1">
    <citation type="submission" date="2018-04" db="EMBL/GenBank/DDBJ databases">
        <title>Thalassorhabdus spongiae gen. nov., sp. nov., isolated from a marine sponge in South-West Iceland.</title>
        <authorList>
            <person name="Knobloch S."/>
            <person name="Daussin A."/>
            <person name="Johannsson R."/>
            <person name="Marteinsson V.T."/>
        </authorList>
    </citation>
    <scope>NUCLEOTIDE SEQUENCE [LARGE SCALE GENOMIC DNA]</scope>
    <source>
        <strain evidence="2 3">Hp12</strain>
    </source>
</reference>
<dbReference type="Pfam" id="PF03883">
    <property type="entry name" value="H2O2_YaaD"/>
    <property type="match status" value="1"/>
</dbReference>
<evidence type="ECO:0000313" key="3">
    <source>
        <dbReference type="Proteomes" id="UP000244906"/>
    </source>
</evidence>
<name>A0A2V1GWA1_9GAMM</name>
<dbReference type="NCBIfam" id="NF002542">
    <property type="entry name" value="PRK02101.1-3"/>
    <property type="match status" value="1"/>
</dbReference>
<proteinExistence type="inferred from homology"/>
<gene>
    <name evidence="2" type="ORF">DC094_09865</name>
</gene>
<dbReference type="GO" id="GO:0033194">
    <property type="term" value="P:response to hydroperoxide"/>
    <property type="evidence" value="ECO:0007669"/>
    <property type="project" value="TreeGrafter"/>
</dbReference>
<accession>A0A2V1GWA1</accession>
<dbReference type="PANTHER" id="PTHR30283">
    <property type="entry name" value="PEROXIDE STRESS RESPONSE PROTEIN YAAA"/>
    <property type="match status" value="1"/>
</dbReference>
<dbReference type="OrthoDB" id="9777133at2"/>
<dbReference type="EMBL" id="QDDL01000003">
    <property type="protein sequence ID" value="PVZ69604.1"/>
    <property type="molecule type" value="Genomic_DNA"/>
</dbReference>
<comment type="caution">
    <text evidence="2">The sequence shown here is derived from an EMBL/GenBank/DDBJ whole genome shotgun (WGS) entry which is preliminary data.</text>
</comment>
<evidence type="ECO:0000256" key="1">
    <source>
        <dbReference type="HAMAP-Rule" id="MF_00652"/>
    </source>
</evidence>
<keyword evidence="3" id="KW-1185">Reference proteome</keyword>
<protein>
    <recommendedName>
        <fullName evidence="1">UPF0246 protein DC094_09865</fullName>
    </recommendedName>
</protein>
<dbReference type="GO" id="GO:0005829">
    <property type="term" value="C:cytosol"/>
    <property type="evidence" value="ECO:0007669"/>
    <property type="project" value="TreeGrafter"/>
</dbReference>
<organism evidence="2 3">
    <name type="scientific">Pelagibaculum spongiae</name>
    <dbReference type="NCBI Taxonomy" id="2080658"/>
    <lineage>
        <taxon>Bacteria</taxon>
        <taxon>Pseudomonadati</taxon>
        <taxon>Pseudomonadota</taxon>
        <taxon>Gammaproteobacteria</taxon>
        <taxon>Oceanospirillales</taxon>
        <taxon>Pelagibaculum</taxon>
    </lineage>
</organism>
<dbReference type="PANTHER" id="PTHR30283:SF4">
    <property type="entry name" value="PEROXIDE STRESS RESISTANCE PROTEIN YAAA"/>
    <property type="match status" value="1"/>
</dbReference>